<gene>
    <name evidence="1" type="ORF">ERS450000_03525</name>
</gene>
<dbReference type="RefSeq" id="WP_060593579.1">
    <property type="nucleotide sequence ID" value="NZ_CP031418.1"/>
</dbReference>
<reference evidence="2" key="1">
    <citation type="submission" date="2015-03" db="EMBL/GenBank/DDBJ databases">
        <authorList>
            <consortium name="Pathogen Informatics"/>
        </authorList>
    </citation>
    <scope>NUCLEOTIDE SEQUENCE [LARGE SCALE GENOMIC DNA]</scope>
    <source>
        <strain evidence="2">NCTC11134</strain>
        <plasmid evidence="2">2</plasmid>
    </source>
</reference>
<organism evidence="1 2">
    <name type="scientific">Nocardia farcinica</name>
    <dbReference type="NCBI Taxonomy" id="37329"/>
    <lineage>
        <taxon>Bacteria</taxon>
        <taxon>Bacillati</taxon>
        <taxon>Actinomycetota</taxon>
        <taxon>Actinomycetes</taxon>
        <taxon>Mycobacteriales</taxon>
        <taxon>Nocardiaceae</taxon>
        <taxon>Nocardia</taxon>
    </lineage>
</organism>
<protein>
    <submittedName>
        <fullName evidence="1">Uncharacterized protein</fullName>
    </submittedName>
</protein>
<proteinExistence type="predicted"/>
<evidence type="ECO:0000313" key="2">
    <source>
        <dbReference type="Proteomes" id="UP000057820"/>
    </source>
</evidence>
<sequence length="96" mass="10541">MDAKTIAASIRSQLKAEGINGRCRVAPGAKDCIQVISRSFDTPFTDDEKTAIQRIAKDHGLTHAFGYPIVVGEVCPGDQVDYFMHATYKRGLRRSA</sequence>
<keyword evidence="1" id="KW-0614">Plasmid</keyword>
<dbReference type="Proteomes" id="UP000057820">
    <property type="component" value="Plasmid 2"/>
</dbReference>
<accession>A0A0H5PB91</accession>
<name>A0A0H5PB91_NOCFR</name>
<geneLocation type="plasmid" evidence="1">
    <name>2</name>
</geneLocation>
<evidence type="ECO:0000313" key="1">
    <source>
        <dbReference type="EMBL" id="CRY79871.1"/>
    </source>
</evidence>
<dbReference type="AlphaFoldDB" id="A0A0H5PB91"/>
<dbReference type="EMBL" id="LN868939">
    <property type="protein sequence ID" value="CRY79871.1"/>
    <property type="molecule type" value="Genomic_DNA"/>
</dbReference>
<dbReference type="KEGG" id="nfr:ERS450000_03525"/>